<dbReference type="Proteomes" id="UP000827284">
    <property type="component" value="Unassembled WGS sequence"/>
</dbReference>
<feature type="region of interest" description="Disordered" evidence="1">
    <location>
        <begin position="122"/>
        <end position="163"/>
    </location>
</feature>
<keyword evidence="3" id="KW-1185">Reference proteome</keyword>
<dbReference type="EMBL" id="BQFW01000012">
    <property type="protein sequence ID" value="GJJ76485.1"/>
    <property type="molecule type" value="Genomic_DNA"/>
</dbReference>
<accession>A0A9P3HGU5</accession>
<evidence type="ECO:0000313" key="3">
    <source>
        <dbReference type="Proteomes" id="UP000827284"/>
    </source>
</evidence>
<name>A0A9P3HGU5_9FUNG</name>
<proteinExistence type="predicted"/>
<feature type="compositionally biased region" description="Polar residues" evidence="1">
    <location>
        <begin position="238"/>
        <end position="251"/>
    </location>
</feature>
<protein>
    <submittedName>
        <fullName evidence="2">Uncharacterized protein</fullName>
    </submittedName>
</protein>
<dbReference type="OrthoDB" id="2375366at2759"/>
<feature type="region of interest" description="Disordered" evidence="1">
    <location>
        <begin position="645"/>
        <end position="668"/>
    </location>
</feature>
<reference evidence="2" key="1">
    <citation type="submission" date="2021-11" db="EMBL/GenBank/DDBJ databases">
        <authorList>
            <person name="Herlambang A."/>
            <person name="Guo Y."/>
            <person name="Takashima Y."/>
            <person name="Nishizawa T."/>
        </authorList>
    </citation>
    <scope>NUCLEOTIDE SEQUENCE</scope>
    <source>
        <strain evidence="2">E1425</strain>
    </source>
</reference>
<comment type="caution">
    <text evidence="2">The sequence shown here is derived from an EMBL/GenBank/DDBJ whole genome shotgun (WGS) entry which is preliminary data.</text>
</comment>
<evidence type="ECO:0000313" key="2">
    <source>
        <dbReference type="EMBL" id="GJJ76485.1"/>
    </source>
</evidence>
<dbReference type="AlphaFoldDB" id="A0A9P3HGU5"/>
<organism evidence="2 3">
    <name type="scientific">Entomortierella parvispora</name>
    <dbReference type="NCBI Taxonomy" id="205924"/>
    <lineage>
        <taxon>Eukaryota</taxon>
        <taxon>Fungi</taxon>
        <taxon>Fungi incertae sedis</taxon>
        <taxon>Mucoromycota</taxon>
        <taxon>Mortierellomycotina</taxon>
        <taxon>Mortierellomycetes</taxon>
        <taxon>Mortierellales</taxon>
        <taxon>Mortierellaceae</taxon>
        <taxon>Entomortierella</taxon>
    </lineage>
</organism>
<gene>
    <name evidence="2" type="ORF">EMPS_08844</name>
</gene>
<feature type="compositionally biased region" description="Polar residues" evidence="1">
    <location>
        <begin position="145"/>
        <end position="156"/>
    </location>
</feature>
<feature type="region of interest" description="Disordered" evidence="1">
    <location>
        <begin position="227"/>
        <end position="251"/>
    </location>
</feature>
<sequence length="668" mass="74263">MDYTSWANDEMKANSKYISFKSFVRKFGFISKEVAMSHYSQMLESSRLAKALRESLRSEYDVFVEAHLDSFWLEWDRELASDELTASCDTVAKRTAAFAQRASLALSARGFSKLEADNAVQNGAQQADVDNFQTGRKHPRDPSDNECTAQQMTPRNKLSIPGLNDPFLDDAVGECPVEDNRSVAVDNVVDDAVEADEDTFDNAVNNAVQDLNIGHSFIPQVDTDEDGGEIVQNAAGGSASSSTKRPRSPSVTTVEPWHTLAVALVAMVNGATNAPLPSATPAMSESHSHLFHHTIELLQKYQGQTPSERDILLIKDAQVSMSCLLNTISSSATTYFDQNNRQLLHDARQMSHMPNFTEHPSSSILREYCEFLEAEGVAALRSKVICDRGKLQGEATDYKLSPQAVIRDKTLHILEKLCDFILHPPFPKDDPSESDCLHLWASIFVVIMEKIHMKTGETVLAASKIMKRLQFLEHGDVSEAGRKVDCIFLAGGVEVSNIEFKRLNICGADVAIQNRKNVRLARCIQEEMYALGLENPVVFMADVQGYTGAFYRICPMGDIAIAGTTTDEFAHIPTTEGGLIEFLEDSSLPIIWNYIVALEANVRTIETTKEKNEARMAKVNMKANLYRANTPPPHERAFRSHVMLTPTKSKKRKSEKAMDMSKPKPYPL</sequence>
<evidence type="ECO:0000256" key="1">
    <source>
        <dbReference type="SAM" id="MobiDB-lite"/>
    </source>
</evidence>
<reference evidence="2" key="2">
    <citation type="journal article" date="2022" name="Microbiol. Resour. Announc.">
        <title>Whole-Genome Sequence of Entomortierella parvispora E1425, a Mucoromycotan Fungus Associated with Burkholderiaceae-Related Endosymbiotic Bacteria.</title>
        <authorList>
            <person name="Herlambang A."/>
            <person name="Guo Y."/>
            <person name="Takashima Y."/>
            <person name="Narisawa K."/>
            <person name="Ohta H."/>
            <person name="Nishizawa T."/>
        </authorList>
    </citation>
    <scope>NUCLEOTIDE SEQUENCE</scope>
    <source>
        <strain evidence="2">E1425</strain>
    </source>
</reference>